<dbReference type="InterPro" id="IPR003615">
    <property type="entry name" value="HNH_nuc"/>
</dbReference>
<keyword evidence="3" id="KW-1185">Reference proteome</keyword>
<dbReference type="CDD" id="cd00085">
    <property type="entry name" value="HNHc"/>
    <property type="match status" value="1"/>
</dbReference>
<dbReference type="Pfam" id="PF01844">
    <property type="entry name" value="HNH"/>
    <property type="match status" value="1"/>
</dbReference>
<name>A0A7H0K974_9CORY</name>
<accession>A0A7H0K974</accession>
<dbReference type="AlphaFoldDB" id="A0A7H0K974"/>
<dbReference type="GO" id="GO:0004519">
    <property type="term" value="F:endonuclease activity"/>
    <property type="evidence" value="ECO:0007669"/>
    <property type="project" value="UniProtKB-KW"/>
</dbReference>
<evidence type="ECO:0000259" key="1">
    <source>
        <dbReference type="SMART" id="SM00507"/>
    </source>
</evidence>
<proteinExistence type="predicted"/>
<dbReference type="GO" id="GO:0008270">
    <property type="term" value="F:zinc ion binding"/>
    <property type="evidence" value="ECO:0007669"/>
    <property type="project" value="InterPro"/>
</dbReference>
<evidence type="ECO:0000313" key="2">
    <source>
        <dbReference type="EMBL" id="MBA1837305.1"/>
    </source>
</evidence>
<sequence length="345" mass="38101">MNFSEFAAAGVGVLADFSRDTALAAGLSTTRMRDLARVHHAYYGPTRFTRQQRDALALAEGMPIDQLIHIEKKLTRVATAADRWRIRLDLVRHRGSFRGLTKRADRLIDLPTPAPTPACRFSRSRDGMRTMTWTYTERELADLEHLLRTGIDPNTPAAAQLADALAALLRDGETVPKAAFRPIVIVPIADWMRIHAGTGDEVELTCTDGTTMTGAQYLHHQFGDVLDVAAFHPHHGAVNLYRGQRFANTKQKTMSKLLCPGCAFPDCKTSAETTQTHHITAWAHGGMTNMDNLAELCPFHNGVNADDRSGRFGYIDNPNGRITWIAPNGTDIPMTTPGAMELLFD</sequence>
<protein>
    <submittedName>
        <fullName evidence="2">HNH endonuclease</fullName>
    </submittedName>
</protein>
<dbReference type="InterPro" id="IPR002711">
    <property type="entry name" value="HNH"/>
</dbReference>
<keyword evidence="2" id="KW-0540">Nuclease</keyword>
<keyword evidence="2" id="KW-0378">Hydrolase</keyword>
<dbReference type="Proteomes" id="UP000577408">
    <property type="component" value="Unassembled WGS sequence"/>
</dbReference>
<reference evidence="2 3" key="1">
    <citation type="submission" date="2020-05" db="EMBL/GenBank/DDBJ databases">
        <title>Descriptions of Corynebacterium xxxx sp. nov., Corynebacterium yyyy sp. nov. and Corynebacterium zzzz sp. nov.</title>
        <authorList>
            <person name="Zhang G."/>
        </authorList>
    </citation>
    <scope>NUCLEOTIDE SEQUENCE [LARGE SCALE GENOMIC DNA]</scope>
    <source>
        <strain evidence="3">zg-913</strain>
    </source>
</reference>
<dbReference type="GO" id="GO:0003676">
    <property type="term" value="F:nucleic acid binding"/>
    <property type="evidence" value="ECO:0007669"/>
    <property type="project" value="InterPro"/>
</dbReference>
<gene>
    <name evidence="2" type="ORF">HMA55_05200</name>
</gene>
<dbReference type="SMART" id="SM00507">
    <property type="entry name" value="HNHc"/>
    <property type="match status" value="1"/>
</dbReference>
<keyword evidence="2" id="KW-0255">Endonuclease</keyword>
<dbReference type="RefSeq" id="WP_181191995.1">
    <property type="nucleotide sequence ID" value="NZ_JABFED010000002.1"/>
</dbReference>
<organism evidence="2 3">
    <name type="scientific">Corynebacterium wankanglinii</name>
    <dbReference type="NCBI Taxonomy" id="2735136"/>
    <lineage>
        <taxon>Bacteria</taxon>
        <taxon>Bacillati</taxon>
        <taxon>Actinomycetota</taxon>
        <taxon>Actinomycetes</taxon>
        <taxon>Mycobacteriales</taxon>
        <taxon>Corynebacteriaceae</taxon>
        <taxon>Corynebacterium</taxon>
    </lineage>
</organism>
<feature type="domain" description="HNH nuclease" evidence="1">
    <location>
        <begin position="248"/>
        <end position="302"/>
    </location>
</feature>
<evidence type="ECO:0000313" key="3">
    <source>
        <dbReference type="Proteomes" id="UP000577408"/>
    </source>
</evidence>
<comment type="caution">
    <text evidence="2">The sequence shown here is derived from an EMBL/GenBank/DDBJ whole genome shotgun (WGS) entry which is preliminary data.</text>
</comment>
<dbReference type="EMBL" id="JABFED010000002">
    <property type="protein sequence ID" value="MBA1837305.1"/>
    <property type="molecule type" value="Genomic_DNA"/>
</dbReference>